<evidence type="ECO:0000313" key="2">
    <source>
        <dbReference type="EMBL" id="GGM34512.1"/>
    </source>
</evidence>
<sequence>MLEGTWRVFVSSVGALFTVSGVLGGAWQFQGRRAFKEEILETTRVARDVISSGLVGVGTSYLHDLNWRDLLGKVKHLDLLLAYGDTWRRSNIHELRKLGRKKGRKICIFLPDVADAQTVETLSWRFGMTQDELIGKIEEARQDYELIRVSKGATVRIYYYPGDRYFSLYRLDQRAVLTLYSHGRDRRPVPTLIFDVGGSLYKFVEEELEDILRRSRAV</sequence>
<protein>
    <submittedName>
        <fullName evidence="2">Uncharacterized protein</fullName>
    </submittedName>
</protein>
<accession>A0A8J3C604</accession>
<evidence type="ECO:0000256" key="1">
    <source>
        <dbReference type="SAM" id="Phobius"/>
    </source>
</evidence>
<keyword evidence="3" id="KW-1185">Reference proteome</keyword>
<organism evidence="2 3">
    <name type="scientific">Longimycelium tulufanense</name>
    <dbReference type="NCBI Taxonomy" id="907463"/>
    <lineage>
        <taxon>Bacteria</taxon>
        <taxon>Bacillati</taxon>
        <taxon>Actinomycetota</taxon>
        <taxon>Actinomycetes</taxon>
        <taxon>Pseudonocardiales</taxon>
        <taxon>Pseudonocardiaceae</taxon>
        <taxon>Longimycelium</taxon>
    </lineage>
</organism>
<dbReference type="EMBL" id="BMMK01000001">
    <property type="protein sequence ID" value="GGM34512.1"/>
    <property type="molecule type" value="Genomic_DNA"/>
</dbReference>
<feature type="transmembrane region" description="Helical" evidence="1">
    <location>
        <begin position="6"/>
        <end position="27"/>
    </location>
</feature>
<reference evidence="2" key="1">
    <citation type="journal article" date="2014" name="Int. J. Syst. Evol. Microbiol.">
        <title>Complete genome sequence of Corynebacterium casei LMG S-19264T (=DSM 44701T), isolated from a smear-ripened cheese.</title>
        <authorList>
            <consortium name="US DOE Joint Genome Institute (JGI-PGF)"/>
            <person name="Walter F."/>
            <person name="Albersmeier A."/>
            <person name="Kalinowski J."/>
            <person name="Ruckert C."/>
        </authorList>
    </citation>
    <scope>NUCLEOTIDE SEQUENCE</scope>
    <source>
        <strain evidence="2">CGMCC 4.5737</strain>
    </source>
</reference>
<dbReference type="Proteomes" id="UP000637578">
    <property type="component" value="Unassembled WGS sequence"/>
</dbReference>
<gene>
    <name evidence="2" type="ORF">GCM10012275_02290</name>
</gene>
<comment type="caution">
    <text evidence="2">The sequence shown here is derived from an EMBL/GenBank/DDBJ whole genome shotgun (WGS) entry which is preliminary data.</text>
</comment>
<keyword evidence="1" id="KW-1133">Transmembrane helix</keyword>
<reference evidence="2" key="2">
    <citation type="submission" date="2020-09" db="EMBL/GenBank/DDBJ databases">
        <authorList>
            <person name="Sun Q."/>
            <person name="Zhou Y."/>
        </authorList>
    </citation>
    <scope>NUCLEOTIDE SEQUENCE</scope>
    <source>
        <strain evidence="2">CGMCC 4.5737</strain>
    </source>
</reference>
<proteinExistence type="predicted"/>
<keyword evidence="1" id="KW-0472">Membrane</keyword>
<dbReference type="AlphaFoldDB" id="A0A8J3C604"/>
<evidence type="ECO:0000313" key="3">
    <source>
        <dbReference type="Proteomes" id="UP000637578"/>
    </source>
</evidence>
<name>A0A8J3C604_9PSEU</name>
<keyword evidence="1" id="KW-0812">Transmembrane</keyword>